<sequence length="283" mass="31708">MSIKLLMNTLGIVSKGSAILFNTFDAFENEVLDGLKLLLPPIYTLGPLHLLAQQISSENNHNGPVKKIELNLWKKDAKCLQWLDSKEPSSVVYVNFGSIAVITSQQFIEFGWALANSKQNFLWIVRPDLVIGGLASLPLEFMQGTKERGLLASWCPQEEVLNHPSIGCFLSHSGWNSTLESVGSGKPMICWPYFADHQTISRYACVHWDIGMEIENVKRDEVEKVVRELMEGEKGKEMKKKVMEWKKKAEEATAPGGSSYINMNNLVSHVLNAKLPNYVTKNG</sequence>
<dbReference type="CDD" id="cd03784">
    <property type="entry name" value="GT1_Gtf-like"/>
    <property type="match status" value="1"/>
</dbReference>
<dbReference type="AlphaFoldDB" id="A0A2G5E964"/>
<comment type="similarity">
    <text evidence="1 3">Belongs to the UDP-glycosyltransferase family.</text>
</comment>
<evidence type="ECO:0000256" key="1">
    <source>
        <dbReference type="ARBA" id="ARBA00009995"/>
    </source>
</evidence>
<dbReference type="InterPro" id="IPR035595">
    <property type="entry name" value="UDP_glycos_trans_CS"/>
</dbReference>
<name>A0A2G5E964_AQUCA</name>
<dbReference type="OrthoDB" id="5835829at2759"/>
<dbReference type="PANTHER" id="PTHR11926">
    <property type="entry name" value="GLUCOSYL/GLUCURONOSYL TRANSFERASES"/>
    <property type="match status" value="1"/>
</dbReference>
<protein>
    <submittedName>
        <fullName evidence="4">Uncharacterized protein</fullName>
    </submittedName>
</protein>
<dbReference type="Gene3D" id="3.40.50.2000">
    <property type="entry name" value="Glycogen Phosphorylase B"/>
    <property type="match status" value="2"/>
</dbReference>
<organism evidence="4 5">
    <name type="scientific">Aquilegia coerulea</name>
    <name type="common">Rocky mountain columbine</name>
    <dbReference type="NCBI Taxonomy" id="218851"/>
    <lineage>
        <taxon>Eukaryota</taxon>
        <taxon>Viridiplantae</taxon>
        <taxon>Streptophyta</taxon>
        <taxon>Embryophyta</taxon>
        <taxon>Tracheophyta</taxon>
        <taxon>Spermatophyta</taxon>
        <taxon>Magnoliopsida</taxon>
        <taxon>Ranunculales</taxon>
        <taxon>Ranunculaceae</taxon>
        <taxon>Thalictroideae</taxon>
        <taxon>Aquilegia</taxon>
    </lineage>
</organism>
<proteinExistence type="inferred from homology"/>
<dbReference type="Pfam" id="PF00201">
    <property type="entry name" value="UDPGT"/>
    <property type="match status" value="1"/>
</dbReference>
<dbReference type="SUPFAM" id="SSF53756">
    <property type="entry name" value="UDP-Glycosyltransferase/glycogen phosphorylase"/>
    <property type="match status" value="1"/>
</dbReference>
<dbReference type="GO" id="GO:0080043">
    <property type="term" value="F:quercetin 3-O-glucosyltransferase activity"/>
    <property type="evidence" value="ECO:0007669"/>
    <property type="project" value="TreeGrafter"/>
</dbReference>
<evidence type="ECO:0000256" key="3">
    <source>
        <dbReference type="RuleBase" id="RU003718"/>
    </source>
</evidence>
<evidence type="ECO:0000256" key="2">
    <source>
        <dbReference type="ARBA" id="ARBA00022679"/>
    </source>
</evidence>
<evidence type="ECO:0000313" key="4">
    <source>
        <dbReference type="EMBL" id="PIA52097.1"/>
    </source>
</evidence>
<dbReference type="GO" id="GO:0080044">
    <property type="term" value="F:quercetin 7-O-glucosyltransferase activity"/>
    <property type="evidence" value="ECO:0007669"/>
    <property type="project" value="TreeGrafter"/>
</dbReference>
<dbReference type="InterPro" id="IPR002213">
    <property type="entry name" value="UDP_glucos_trans"/>
</dbReference>
<keyword evidence="3" id="KW-0328">Glycosyltransferase</keyword>
<dbReference type="Proteomes" id="UP000230069">
    <property type="component" value="Unassembled WGS sequence"/>
</dbReference>
<keyword evidence="2 3" id="KW-0808">Transferase</keyword>
<dbReference type="PANTHER" id="PTHR11926:SF774">
    <property type="entry name" value="UDP-GLYCOSYLTRANSFERASE 85A1-RELATED"/>
    <property type="match status" value="1"/>
</dbReference>
<dbReference type="PROSITE" id="PS00375">
    <property type="entry name" value="UDPGT"/>
    <property type="match status" value="1"/>
</dbReference>
<gene>
    <name evidence="4" type="ORF">AQUCO_01000170v1</name>
</gene>
<dbReference type="FunFam" id="3.40.50.2000:FF:000027">
    <property type="entry name" value="Glycosyltransferase"/>
    <property type="match status" value="1"/>
</dbReference>
<accession>A0A2G5E964</accession>
<dbReference type="EMBL" id="KZ305027">
    <property type="protein sequence ID" value="PIA52097.1"/>
    <property type="molecule type" value="Genomic_DNA"/>
</dbReference>
<reference evidence="4 5" key="1">
    <citation type="submission" date="2017-09" db="EMBL/GenBank/DDBJ databases">
        <title>WGS assembly of Aquilegia coerulea Goldsmith.</title>
        <authorList>
            <person name="Hodges S."/>
            <person name="Kramer E."/>
            <person name="Nordborg M."/>
            <person name="Tomkins J."/>
            <person name="Borevitz J."/>
            <person name="Derieg N."/>
            <person name="Yan J."/>
            <person name="Mihaltcheva S."/>
            <person name="Hayes R.D."/>
            <person name="Rokhsar D."/>
        </authorList>
    </citation>
    <scope>NUCLEOTIDE SEQUENCE [LARGE SCALE GENOMIC DNA]</scope>
    <source>
        <strain evidence="5">cv. Goldsmith</strain>
    </source>
</reference>
<evidence type="ECO:0000313" key="5">
    <source>
        <dbReference type="Proteomes" id="UP000230069"/>
    </source>
</evidence>
<keyword evidence="5" id="KW-1185">Reference proteome</keyword>
<dbReference type="InParanoid" id="A0A2G5E964"/>